<protein>
    <submittedName>
        <fullName evidence="3">DUF2399 domain-containing protein</fullName>
    </submittedName>
</protein>
<sequence>MAGASPARSAPVPASTQRPAGHPAHPEYLRRFGPHCPPLVCTSGWPNSAVIQLLRALAEQGATLRYHGDFDGEGIRIAAYVMDKTPAVPWRMAAGDYLAALAHTPHGPPLGRITKAPWDPVLTSSMAERGMAVVEETVADSLLDDLVVAAGDLADAAV</sequence>
<name>A0ABT0UWC1_9ACTN</name>
<evidence type="ECO:0000256" key="1">
    <source>
        <dbReference type="SAM" id="MobiDB-lite"/>
    </source>
</evidence>
<feature type="region of interest" description="Disordered" evidence="1">
    <location>
        <begin position="1"/>
        <end position="26"/>
    </location>
</feature>
<comment type="caution">
    <text evidence="3">The sequence shown here is derived from an EMBL/GenBank/DDBJ whole genome shotgun (WGS) entry which is preliminary data.</text>
</comment>
<accession>A0ABT0UWC1</accession>
<dbReference type="Pfam" id="PF09664">
    <property type="entry name" value="DUF2399"/>
    <property type="match status" value="1"/>
</dbReference>
<proteinExistence type="predicted"/>
<dbReference type="RefSeq" id="WP_250922899.1">
    <property type="nucleotide sequence ID" value="NZ_JAMQAW010000041.1"/>
</dbReference>
<feature type="domain" description="DUF2399" evidence="2">
    <location>
        <begin position="29"/>
        <end position="146"/>
    </location>
</feature>
<dbReference type="Proteomes" id="UP001431429">
    <property type="component" value="Unassembled WGS sequence"/>
</dbReference>
<evidence type="ECO:0000313" key="3">
    <source>
        <dbReference type="EMBL" id="MCM2392526.1"/>
    </source>
</evidence>
<reference evidence="3" key="1">
    <citation type="submission" date="2022-06" db="EMBL/GenBank/DDBJ databases">
        <title>Genome public.</title>
        <authorList>
            <person name="Sun Q."/>
        </authorList>
    </citation>
    <scope>NUCLEOTIDE SEQUENCE</scope>
    <source>
        <strain evidence="3">CWNU-1</strain>
    </source>
</reference>
<evidence type="ECO:0000259" key="2">
    <source>
        <dbReference type="Pfam" id="PF09664"/>
    </source>
</evidence>
<feature type="compositionally biased region" description="Low complexity" evidence="1">
    <location>
        <begin position="1"/>
        <end position="15"/>
    </location>
</feature>
<dbReference type="EMBL" id="JAMQAW010000041">
    <property type="protein sequence ID" value="MCM2392526.1"/>
    <property type="molecule type" value="Genomic_DNA"/>
</dbReference>
<dbReference type="InterPro" id="IPR024465">
    <property type="entry name" value="DUF2399"/>
</dbReference>
<organism evidence="3 4">
    <name type="scientific">Streptomyces albipurpureus</name>
    <dbReference type="NCBI Taxonomy" id="2897419"/>
    <lineage>
        <taxon>Bacteria</taxon>
        <taxon>Bacillati</taxon>
        <taxon>Actinomycetota</taxon>
        <taxon>Actinomycetes</taxon>
        <taxon>Kitasatosporales</taxon>
        <taxon>Streptomycetaceae</taxon>
        <taxon>Streptomyces</taxon>
    </lineage>
</organism>
<gene>
    <name evidence="3" type="ORF">NBG84_30300</name>
</gene>
<keyword evidence="4" id="KW-1185">Reference proteome</keyword>
<evidence type="ECO:0000313" key="4">
    <source>
        <dbReference type="Proteomes" id="UP001431429"/>
    </source>
</evidence>